<accession>A0AA42J0G9</accession>
<comment type="caution">
    <text evidence="2">The sequence shown here is derived from an EMBL/GenBank/DDBJ whole genome shotgun (WGS) entry which is preliminary data.</text>
</comment>
<evidence type="ECO:0000256" key="1">
    <source>
        <dbReference type="SAM" id="MobiDB-lite"/>
    </source>
</evidence>
<gene>
    <name evidence="2" type="ORF">PBV87_06545</name>
</gene>
<proteinExistence type="predicted"/>
<feature type="region of interest" description="Disordered" evidence="1">
    <location>
        <begin position="44"/>
        <end position="119"/>
    </location>
</feature>
<feature type="compositionally biased region" description="Basic and acidic residues" evidence="1">
    <location>
        <begin position="60"/>
        <end position="72"/>
    </location>
</feature>
<sequence>MGRNNLNSFENKIMELNNFLVTGQRNNNPMGDLAALQSMAKQIGEGMHGKKTQWKNAYKSNDKSHEQEETISHHPKKNKKQKHQPVAKDRDSQLEEQIKRKQQEVHREETRLREEENSSNEYWRDAIILSEIIGDPIAKRRRMERRRMGRM</sequence>
<name>A0AA42J0G9_9FIRM</name>
<protein>
    <submittedName>
        <fullName evidence="2">Uncharacterized protein</fullName>
    </submittedName>
</protein>
<dbReference type="AlphaFoldDB" id="A0AA42J0G9"/>
<dbReference type="EMBL" id="JAQIFT010000028">
    <property type="protein sequence ID" value="MDA3731146.1"/>
    <property type="molecule type" value="Genomic_DNA"/>
</dbReference>
<evidence type="ECO:0000313" key="3">
    <source>
        <dbReference type="Proteomes" id="UP001169242"/>
    </source>
</evidence>
<feature type="compositionally biased region" description="Basic residues" evidence="1">
    <location>
        <begin position="73"/>
        <end position="85"/>
    </location>
</feature>
<keyword evidence="3" id="KW-1185">Reference proteome</keyword>
<dbReference type="Proteomes" id="UP001169242">
    <property type="component" value="Unassembled WGS sequence"/>
</dbReference>
<evidence type="ECO:0000313" key="2">
    <source>
        <dbReference type="EMBL" id="MDA3731146.1"/>
    </source>
</evidence>
<organism evidence="2 3">
    <name type="scientific">Holtiella tumoricola</name>
    <dbReference type="NCBI Taxonomy" id="3018743"/>
    <lineage>
        <taxon>Bacteria</taxon>
        <taxon>Bacillati</taxon>
        <taxon>Bacillota</taxon>
        <taxon>Clostridia</taxon>
        <taxon>Lachnospirales</taxon>
        <taxon>Cellulosilyticaceae</taxon>
        <taxon>Holtiella</taxon>
    </lineage>
</organism>
<feature type="compositionally biased region" description="Basic and acidic residues" evidence="1">
    <location>
        <begin position="86"/>
        <end position="116"/>
    </location>
</feature>
<reference evidence="2" key="1">
    <citation type="journal article" date="2023" name="Int. J. Syst. Evol. Microbiol.">
        <title>&lt;i&gt;Holtiella tumoricola&lt;/i&gt; gen. nov. sp. nov., isolated from a human clinical sample.</title>
        <authorList>
            <person name="Allen-Vercoe E."/>
            <person name="Daigneault M.C."/>
            <person name="Vancuren S.J."/>
            <person name="Cochrane K."/>
            <person name="O'Neal L.L."/>
            <person name="Sankaranarayanan K."/>
            <person name="Lawson P.A."/>
        </authorList>
    </citation>
    <scope>NUCLEOTIDE SEQUENCE</scope>
    <source>
        <strain evidence="2">CC70A</strain>
    </source>
</reference>
<dbReference type="RefSeq" id="WP_271011581.1">
    <property type="nucleotide sequence ID" value="NZ_JAQIFT010000028.1"/>
</dbReference>